<dbReference type="Gene3D" id="2.60.40.420">
    <property type="entry name" value="Cupredoxins - blue copper proteins"/>
    <property type="match status" value="1"/>
</dbReference>
<evidence type="ECO:0000256" key="2">
    <source>
        <dbReference type="SAM" id="Phobius"/>
    </source>
</evidence>
<keyword evidence="2" id="KW-0472">Membrane</keyword>
<feature type="chain" id="PRO_5028972836" evidence="3">
    <location>
        <begin position="22"/>
        <end position="420"/>
    </location>
</feature>
<feature type="compositionally biased region" description="Low complexity" evidence="1">
    <location>
        <begin position="167"/>
        <end position="208"/>
    </location>
</feature>
<dbReference type="InterPro" id="IPR008972">
    <property type="entry name" value="Cupredoxin"/>
</dbReference>
<keyword evidence="2" id="KW-1133">Transmembrane helix</keyword>
<dbReference type="CDD" id="cd12087">
    <property type="entry name" value="TM_EGFR-like"/>
    <property type="match status" value="1"/>
</dbReference>
<feature type="compositionally biased region" description="Low complexity" evidence="1">
    <location>
        <begin position="328"/>
        <end position="348"/>
    </location>
</feature>
<evidence type="ECO:0000256" key="1">
    <source>
        <dbReference type="SAM" id="MobiDB-lite"/>
    </source>
</evidence>
<dbReference type="CDD" id="cd00920">
    <property type="entry name" value="Cupredoxin"/>
    <property type="match status" value="1"/>
</dbReference>
<dbReference type="PANTHER" id="PTHR34883:SF19">
    <property type="entry name" value="EXTRACELLULAR SERINE-RICH PROTEIN"/>
    <property type="match status" value="1"/>
</dbReference>
<proteinExistence type="predicted"/>
<feature type="region of interest" description="Disordered" evidence="1">
    <location>
        <begin position="280"/>
        <end position="420"/>
    </location>
</feature>
<feature type="compositionally biased region" description="Basic and acidic residues" evidence="1">
    <location>
        <begin position="299"/>
        <end position="318"/>
    </location>
</feature>
<dbReference type="OrthoDB" id="2331100at2759"/>
<protein>
    <submittedName>
        <fullName evidence="4">Putative GPI-anchored cupredoxin</fullName>
    </submittedName>
</protein>
<reference evidence="4 5" key="1">
    <citation type="submission" date="2018-05" db="EMBL/GenBank/DDBJ databases">
        <title>Whole genome sequencing for identification of molecular markers to develop diagnostic detection tools for the regulated plant pathogen Lachnellula willkommii.</title>
        <authorList>
            <person name="Giroux E."/>
            <person name="Bilodeau G."/>
        </authorList>
    </citation>
    <scope>NUCLEOTIDE SEQUENCE [LARGE SCALE GENOMIC DNA]</scope>
    <source>
        <strain evidence="4 5">CBS 625.97</strain>
    </source>
</reference>
<gene>
    <name evidence="4" type="ORF">LCER1_G001917</name>
</gene>
<evidence type="ECO:0000256" key="3">
    <source>
        <dbReference type="SAM" id="SignalP"/>
    </source>
</evidence>
<dbReference type="AlphaFoldDB" id="A0A7D8YUK2"/>
<accession>A0A7D8YUK2</accession>
<comment type="caution">
    <text evidence="4">The sequence shown here is derived from an EMBL/GenBank/DDBJ whole genome shotgun (WGS) entry which is preliminary data.</text>
</comment>
<feature type="transmembrane region" description="Helical" evidence="2">
    <location>
        <begin position="216"/>
        <end position="237"/>
    </location>
</feature>
<feature type="signal peptide" evidence="3">
    <location>
        <begin position="1"/>
        <end position="21"/>
    </location>
</feature>
<dbReference type="EMBL" id="QGMG01000056">
    <property type="protein sequence ID" value="TVY58137.1"/>
    <property type="molecule type" value="Genomic_DNA"/>
</dbReference>
<dbReference type="InterPro" id="IPR052953">
    <property type="entry name" value="Ser-rich/MCO-related"/>
</dbReference>
<keyword evidence="5" id="KW-1185">Reference proteome</keyword>
<feature type="region of interest" description="Disordered" evidence="1">
    <location>
        <begin position="166"/>
        <end position="208"/>
    </location>
</feature>
<keyword evidence="3" id="KW-0732">Signal</keyword>
<evidence type="ECO:0000313" key="5">
    <source>
        <dbReference type="Proteomes" id="UP000481288"/>
    </source>
</evidence>
<organism evidence="4 5">
    <name type="scientific">Lachnellula cervina</name>
    <dbReference type="NCBI Taxonomy" id="1316786"/>
    <lineage>
        <taxon>Eukaryota</taxon>
        <taxon>Fungi</taxon>
        <taxon>Dikarya</taxon>
        <taxon>Ascomycota</taxon>
        <taxon>Pezizomycotina</taxon>
        <taxon>Leotiomycetes</taxon>
        <taxon>Helotiales</taxon>
        <taxon>Lachnaceae</taxon>
        <taxon>Lachnellula</taxon>
    </lineage>
</organism>
<keyword evidence="2" id="KW-0812">Transmembrane</keyword>
<dbReference type="SUPFAM" id="SSF49503">
    <property type="entry name" value="Cupredoxins"/>
    <property type="match status" value="1"/>
</dbReference>
<name>A0A7D8YUK2_9HELO</name>
<sequence>MLLLCLAFAFTSLVFLGHTQGSTTSSSVVPTHTVSVGAAGFVFTPDMVKANVDDIVEYRFYPQNHSVARADFESPCIPYEYSGPGRVGFWGGFHPLNVIPPQPPFFQVQINDTAPIFFYCSAPGACIDDGMVGVINPNDTQTLNTQKAYAKNATIAFSPGESFPIESTSSGSSSAPTSTFSSPTSGSTATNTATATSTSTPTAAAAVSKPTLSPGAVAGIAVGGAAVLVLAGALIYLCGRQRTLGEIVHHNMQHATPTYMPGHLSLASAATYLPKTPKSDVDAFGGRRNTGQAGVFDHSAPETESYRSRSPPVDDGRELAIPSMHPAGSSGNSSPGSPIRGGSLGIRRPIPDRPGPMSPLEETVYQPPNAVVPAEPRVDMHNGPYELDVGNGRDCYPHPHNAPAYNPTPSSEHTQGDHLV</sequence>
<dbReference type="Proteomes" id="UP000481288">
    <property type="component" value="Unassembled WGS sequence"/>
</dbReference>
<evidence type="ECO:0000313" key="4">
    <source>
        <dbReference type="EMBL" id="TVY58137.1"/>
    </source>
</evidence>
<dbReference type="PANTHER" id="PTHR34883">
    <property type="entry name" value="SERINE-RICH PROTEIN, PUTATIVE-RELATED-RELATED"/>
    <property type="match status" value="1"/>
</dbReference>